<dbReference type="InterPro" id="IPR015421">
    <property type="entry name" value="PyrdxlP-dep_Trfase_major"/>
</dbReference>
<dbReference type="InterPro" id="IPR015422">
    <property type="entry name" value="PyrdxlP-dep_Trfase_small"/>
</dbReference>
<dbReference type="Gene3D" id="3.40.640.10">
    <property type="entry name" value="Type I PLP-dependent aspartate aminotransferase-like (Major domain)"/>
    <property type="match status" value="1"/>
</dbReference>
<dbReference type="InterPro" id="IPR004839">
    <property type="entry name" value="Aminotransferase_I/II_large"/>
</dbReference>
<keyword evidence="4 8" id="KW-0032">Aminotransferase</keyword>
<keyword evidence="6" id="KW-0663">Pyridoxal phosphate</keyword>
<evidence type="ECO:0000256" key="3">
    <source>
        <dbReference type="ARBA" id="ARBA00011738"/>
    </source>
</evidence>
<reference evidence="8 9" key="1">
    <citation type="submission" date="2016-10" db="EMBL/GenBank/DDBJ databases">
        <authorList>
            <person name="de Groot N.N."/>
        </authorList>
    </citation>
    <scope>NUCLEOTIDE SEQUENCE [LARGE SCALE GENOMIC DNA]</scope>
    <source>
        <strain evidence="8 9">KPR-7B</strain>
    </source>
</reference>
<feature type="domain" description="Aminotransferase class I/classII large" evidence="7">
    <location>
        <begin position="51"/>
        <end position="402"/>
    </location>
</feature>
<dbReference type="FunFam" id="3.40.640.10:FF:000053">
    <property type="entry name" value="Aminotransferase, class I"/>
    <property type="match status" value="1"/>
</dbReference>
<comment type="subunit">
    <text evidence="3">Homodimer.</text>
</comment>
<dbReference type="SUPFAM" id="SSF53383">
    <property type="entry name" value="PLP-dependent transferases"/>
    <property type="match status" value="1"/>
</dbReference>
<dbReference type="PANTHER" id="PTHR42790:SF19">
    <property type="entry name" value="KYNURENINE_ALPHA-AMINOADIPATE AMINOTRANSFERASE, MITOCHONDRIAL"/>
    <property type="match status" value="1"/>
</dbReference>
<comment type="cofactor">
    <cofactor evidence="1">
        <name>pyridoxal 5'-phosphate</name>
        <dbReference type="ChEBI" id="CHEBI:597326"/>
    </cofactor>
</comment>
<dbReference type="Pfam" id="PF00155">
    <property type="entry name" value="Aminotran_1_2"/>
    <property type="match status" value="1"/>
</dbReference>
<gene>
    <name evidence="8" type="ORF">SAMN04487766_1233</name>
</gene>
<comment type="similarity">
    <text evidence="2">Belongs to the class-I pyridoxal-phosphate-dependent aminotransferase family.</text>
</comment>
<sequence length="435" mass="47937">MNETNPQRGNRLDPWLDSYATRAYGLRESETRSLFAVASRPEVVSLAGGMPNLKDLPLDALAEATARMIRKDGGRALQYGNGQGLPRLREQIPEVMALEGIDADPEDVVITTGSQQAVDIVTELFIDPGDVILTEAPTYVGSLSIFSTYQADIQQAPIDADGVIPEALEETIAGLERQGRRIKFFYCLPNFHNPAGVTLSEERRPQVIDICRRHHILIIEDNPYGLLDFQGRTHTALKTLAPDDVVYLGSFSKIFAPGYRVGWAVAPPAVREKMKLASEAAILCPSSVGQFSISTYLDNFDWRGQIEAFRTMYRRRRDAMVEALAEFMPMCTWNVPEGGFYVWVGLPDGLDAKGMLPRAVTNLVAYVSGTAFYAGGSAGRDHMRLSFCYPEPVDIREGVRRLSEVVAHDLDLIDLFGPARKRPSGGVSAPSPDQV</sequence>
<dbReference type="InterPro" id="IPR050859">
    <property type="entry name" value="Class-I_PLP-dep_aminotransf"/>
</dbReference>
<evidence type="ECO:0000256" key="4">
    <source>
        <dbReference type="ARBA" id="ARBA00022576"/>
    </source>
</evidence>
<evidence type="ECO:0000313" key="9">
    <source>
        <dbReference type="Proteomes" id="UP000199671"/>
    </source>
</evidence>
<dbReference type="GO" id="GO:0008483">
    <property type="term" value="F:transaminase activity"/>
    <property type="evidence" value="ECO:0007669"/>
    <property type="project" value="UniProtKB-KW"/>
</dbReference>
<dbReference type="GO" id="GO:0003677">
    <property type="term" value="F:DNA binding"/>
    <property type="evidence" value="ECO:0007669"/>
    <property type="project" value="UniProtKB-KW"/>
</dbReference>
<keyword evidence="8" id="KW-0238">DNA-binding</keyword>
<organism evidence="8 9">
    <name type="scientific">Actinomyces ruminicola</name>
    <dbReference type="NCBI Taxonomy" id="332524"/>
    <lineage>
        <taxon>Bacteria</taxon>
        <taxon>Bacillati</taxon>
        <taxon>Actinomycetota</taxon>
        <taxon>Actinomycetes</taxon>
        <taxon>Actinomycetales</taxon>
        <taxon>Actinomycetaceae</taxon>
        <taxon>Actinomyces</taxon>
    </lineage>
</organism>
<dbReference type="PANTHER" id="PTHR42790">
    <property type="entry name" value="AMINOTRANSFERASE"/>
    <property type="match status" value="1"/>
</dbReference>
<dbReference type="CDD" id="cd00609">
    <property type="entry name" value="AAT_like"/>
    <property type="match status" value="1"/>
</dbReference>
<dbReference type="GO" id="GO:1901605">
    <property type="term" value="P:alpha-amino acid metabolic process"/>
    <property type="evidence" value="ECO:0007669"/>
    <property type="project" value="TreeGrafter"/>
</dbReference>
<name>A0A1H0A9D3_9ACTO</name>
<dbReference type="InterPro" id="IPR015424">
    <property type="entry name" value="PyrdxlP-dep_Trfase"/>
</dbReference>
<dbReference type="Proteomes" id="UP000199671">
    <property type="component" value="Unassembled WGS sequence"/>
</dbReference>
<evidence type="ECO:0000256" key="6">
    <source>
        <dbReference type="ARBA" id="ARBA00022898"/>
    </source>
</evidence>
<dbReference type="RefSeq" id="WP_256329525.1">
    <property type="nucleotide sequence ID" value="NZ_FNHU01000023.1"/>
</dbReference>
<protein>
    <submittedName>
        <fullName evidence="8">DNA-binding transcriptional regulator, MocR family, contains an aminotransferase domain</fullName>
    </submittedName>
</protein>
<evidence type="ECO:0000256" key="1">
    <source>
        <dbReference type="ARBA" id="ARBA00001933"/>
    </source>
</evidence>
<evidence type="ECO:0000313" key="8">
    <source>
        <dbReference type="EMBL" id="SDN30150.1"/>
    </source>
</evidence>
<keyword evidence="5 8" id="KW-0808">Transferase</keyword>
<proteinExistence type="inferred from homology"/>
<dbReference type="AlphaFoldDB" id="A0A1H0A9D3"/>
<accession>A0A1H0A9D3</accession>
<dbReference type="EMBL" id="FNHU01000023">
    <property type="protein sequence ID" value="SDN30150.1"/>
    <property type="molecule type" value="Genomic_DNA"/>
</dbReference>
<dbReference type="GO" id="GO:0030170">
    <property type="term" value="F:pyridoxal phosphate binding"/>
    <property type="evidence" value="ECO:0007669"/>
    <property type="project" value="InterPro"/>
</dbReference>
<evidence type="ECO:0000256" key="2">
    <source>
        <dbReference type="ARBA" id="ARBA00007441"/>
    </source>
</evidence>
<dbReference type="Gene3D" id="3.90.1150.10">
    <property type="entry name" value="Aspartate Aminotransferase, domain 1"/>
    <property type="match status" value="1"/>
</dbReference>
<evidence type="ECO:0000256" key="5">
    <source>
        <dbReference type="ARBA" id="ARBA00022679"/>
    </source>
</evidence>
<evidence type="ECO:0000259" key="7">
    <source>
        <dbReference type="Pfam" id="PF00155"/>
    </source>
</evidence>